<accession>A0AAJ6VY83</accession>
<evidence type="ECO:0000256" key="1">
    <source>
        <dbReference type="ARBA" id="ARBA00023002"/>
    </source>
</evidence>
<dbReference type="GO" id="GO:0016491">
    <property type="term" value="F:oxidoreductase activity"/>
    <property type="evidence" value="ECO:0007669"/>
    <property type="project" value="UniProtKB-KW"/>
</dbReference>
<dbReference type="InterPro" id="IPR036291">
    <property type="entry name" value="NAD(P)-bd_dom_sf"/>
</dbReference>
<keyword evidence="2" id="KW-1185">Reference proteome</keyword>
<dbReference type="KEGG" id="goe:100908693"/>
<sequence length="333" mass="37119">MITTLCKGAAITVVTLYAVRKLVSYRWGVFTRHVDCSRLIVVITGATSGIGKATAEQLHLRGATVVLACRDVLKAKLLAEELRQRNEDTRVMSFTLDLSDFDSVDAFCRQCKKHLPRIDVLILNAGVAFCPYAETKQGLELQMGVNYFGHARLTLGLLNLLGKSSAPRVVQLSSSLYKLSKVPDRIQAITGEAHIHDVCQTEANYDSKAAYYDSKLAGMLFTKEIGRRFPSLICASVSPGIVATNLGRHRWSLYKWISLPALAVFSLLAVRTPFQGCQTVLFAALDDRVTKPYGYYRDCREEEVSKLQMNLLLCEKLFLATQEIFNHCDNAEQ</sequence>
<dbReference type="SUPFAM" id="SSF51735">
    <property type="entry name" value="NAD(P)-binding Rossmann-fold domains"/>
    <property type="match status" value="1"/>
</dbReference>
<dbReference type="GeneID" id="100908693"/>
<dbReference type="InterPro" id="IPR002347">
    <property type="entry name" value="SDR_fam"/>
</dbReference>
<proteinExistence type="predicted"/>
<dbReference type="Pfam" id="PF00106">
    <property type="entry name" value="adh_short"/>
    <property type="match status" value="1"/>
</dbReference>
<dbReference type="PRINTS" id="PR00081">
    <property type="entry name" value="GDHRDH"/>
</dbReference>
<evidence type="ECO:0000313" key="3">
    <source>
        <dbReference type="RefSeq" id="XP_003743525.1"/>
    </source>
</evidence>
<keyword evidence="1" id="KW-0560">Oxidoreductase</keyword>
<dbReference type="AlphaFoldDB" id="A0AAJ6VY83"/>
<dbReference type="Gene3D" id="3.40.50.720">
    <property type="entry name" value="NAD(P)-binding Rossmann-like Domain"/>
    <property type="match status" value="1"/>
</dbReference>
<reference evidence="3" key="1">
    <citation type="submission" date="2025-08" db="UniProtKB">
        <authorList>
            <consortium name="RefSeq"/>
        </authorList>
    </citation>
    <scope>IDENTIFICATION</scope>
</reference>
<protein>
    <submittedName>
        <fullName evidence="3">Retinol dehydrogenase 14</fullName>
    </submittedName>
</protein>
<dbReference type="PANTHER" id="PTHR43157">
    <property type="entry name" value="PHOSPHATIDYLINOSITOL-GLYCAN BIOSYNTHESIS CLASS F PROTEIN-RELATED"/>
    <property type="match status" value="1"/>
</dbReference>
<name>A0AAJ6VY83_9ACAR</name>
<organism evidence="2 3">
    <name type="scientific">Galendromus occidentalis</name>
    <name type="common">western predatory mite</name>
    <dbReference type="NCBI Taxonomy" id="34638"/>
    <lineage>
        <taxon>Eukaryota</taxon>
        <taxon>Metazoa</taxon>
        <taxon>Ecdysozoa</taxon>
        <taxon>Arthropoda</taxon>
        <taxon>Chelicerata</taxon>
        <taxon>Arachnida</taxon>
        <taxon>Acari</taxon>
        <taxon>Parasitiformes</taxon>
        <taxon>Mesostigmata</taxon>
        <taxon>Gamasina</taxon>
        <taxon>Phytoseioidea</taxon>
        <taxon>Phytoseiidae</taxon>
        <taxon>Typhlodrominae</taxon>
        <taxon>Galendromus</taxon>
    </lineage>
</organism>
<dbReference type="PANTHER" id="PTHR43157:SF31">
    <property type="entry name" value="PHOSPHATIDYLINOSITOL-GLYCAN BIOSYNTHESIS CLASS F PROTEIN"/>
    <property type="match status" value="1"/>
</dbReference>
<dbReference type="RefSeq" id="XP_003743525.1">
    <property type="nucleotide sequence ID" value="XM_003743477.2"/>
</dbReference>
<dbReference type="Proteomes" id="UP000694867">
    <property type="component" value="Unplaced"/>
</dbReference>
<evidence type="ECO:0000313" key="2">
    <source>
        <dbReference type="Proteomes" id="UP000694867"/>
    </source>
</evidence>
<gene>
    <name evidence="3" type="primary">LOC100908693</name>
</gene>